<name>A0A834B8C7_9CHIR</name>
<evidence type="ECO:0000313" key="2">
    <source>
        <dbReference type="Proteomes" id="UP000664940"/>
    </source>
</evidence>
<comment type="caution">
    <text evidence="1">The sequence shown here is derived from an EMBL/GenBank/DDBJ whole genome shotgun (WGS) entry which is preliminary data.</text>
</comment>
<organism evidence="1 2">
    <name type="scientific">Phyllostomus discolor</name>
    <name type="common">pale spear-nosed bat</name>
    <dbReference type="NCBI Taxonomy" id="89673"/>
    <lineage>
        <taxon>Eukaryota</taxon>
        <taxon>Metazoa</taxon>
        <taxon>Chordata</taxon>
        <taxon>Craniata</taxon>
        <taxon>Vertebrata</taxon>
        <taxon>Euteleostomi</taxon>
        <taxon>Mammalia</taxon>
        <taxon>Eutheria</taxon>
        <taxon>Laurasiatheria</taxon>
        <taxon>Chiroptera</taxon>
        <taxon>Yangochiroptera</taxon>
        <taxon>Phyllostomidae</taxon>
        <taxon>Phyllostominae</taxon>
        <taxon>Phyllostomus</taxon>
    </lineage>
</organism>
<accession>A0A834B8C7</accession>
<reference evidence="1 2" key="1">
    <citation type="journal article" date="2020" name="Nature">
        <title>Six reference-quality genomes reveal evolution of bat adaptations.</title>
        <authorList>
            <person name="Jebb D."/>
            <person name="Huang Z."/>
            <person name="Pippel M."/>
            <person name="Hughes G.M."/>
            <person name="Lavrichenko K."/>
            <person name="Devanna P."/>
            <person name="Winkler S."/>
            <person name="Jermiin L.S."/>
            <person name="Skirmuntt E.C."/>
            <person name="Katzourakis A."/>
            <person name="Burkitt-Gray L."/>
            <person name="Ray D.A."/>
            <person name="Sullivan K.A.M."/>
            <person name="Roscito J.G."/>
            <person name="Kirilenko B.M."/>
            <person name="Davalos L.M."/>
            <person name="Corthals A.P."/>
            <person name="Power M.L."/>
            <person name="Jones G."/>
            <person name="Ransome R.D."/>
            <person name="Dechmann D.K.N."/>
            <person name="Locatelli A.G."/>
            <person name="Puechmaille S.J."/>
            <person name="Fedrigo O."/>
            <person name="Jarvis E.D."/>
            <person name="Hiller M."/>
            <person name="Vernes S.C."/>
            <person name="Myers E.W."/>
            <person name="Teeling E.C."/>
        </authorList>
    </citation>
    <scope>NUCLEOTIDE SEQUENCE [LARGE SCALE GENOMIC DNA]</scope>
    <source>
        <strain evidence="1">Bat1K_MPI-CBG_1</strain>
    </source>
</reference>
<evidence type="ECO:0000313" key="1">
    <source>
        <dbReference type="EMBL" id="KAF6125357.1"/>
    </source>
</evidence>
<protein>
    <submittedName>
        <fullName evidence="1">Uncharacterized protein</fullName>
    </submittedName>
</protein>
<dbReference type="EMBL" id="JABVXQ010000002">
    <property type="protein sequence ID" value="KAF6125357.1"/>
    <property type="molecule type" value="Genomic_DNA"/>
</dbReference>
<proteinExistence type="predicted"/>
<dbReference type="AlphaFoldDB" id="A0A834B8C7"/>
<gene>
    <name evidence="1" type="ORF">HJG60_009851</name>
</gene>
<sequence length="123" mass="13660">MGTAVPTSLIGSEWGEVRSGCAPTAQHPAPRRASGYSGYLLLLIQRLQTLPDDACHCFSWDRRLRAGCIPRKVGVKILFPSDFPFQKLLVFSGKSTHLEQHSLEWCPSHPARMFSPQAEIRGV</sequence>
<dbReference type="Proteomes" id="UP000664940">
    <property type="component" value="Unassembled WGS sequence"/>
</dbReference>